<evidence type="ECO:0000256" key="2">
    <source>
        <dbReference type="ARBA" id="ARBA00022475"/>
    </source>
</evidence>
<dbReference type="RefSeq" id="WP_185956330.1">
    <property type="nucleotide sequence ID" value="NZ_FXTI01000011.1"/>
</dbReference>
<dbReference type="EMBL" id="FXTI01000011">
    <property type="protein sequence ID" value="SMO88569.1"/>
    <property type="molecule type" value="Genomic_DNA"/>
</dbReference>
<name>A0A521EXD0_9BACL</name>
<dbReference type="Pfam" id="PF06081">
    <property type="entry name" value="ArAE_1"/>
    <property type="match status" value="1"/>
</dbReference>
<comment type="subcellular location">
    <subcellularLocation>
        <location evidence="1">Cell membrane</location>
        <topology evidence="1">Multi-pass membrane protein</topology>
    </subcellularLocation>
</comment>
<dbReference type="AlphaFoldDB" id="A0A521EXD0"/>
<dbReference type="Pfam" id="PF11728">
    <property type="entry name" value="ArAE_1_C"/>
    <property type="match status" value="1"/>
</dbReference>
<organism evidence="8 9">
    <name type="scientific">Melghirimyces algeriensis</name>
    <dbReference type="NCBI Taxonomy" id="910412"/>
    <lineage>
        <taxon>Bacteria</taxon>
        <taxon>Bacillati</taxon>
        <taxon>Bacillota</taxon>
        <taxon>Bacilli</taxon>
        <taxon>Bacillales</taxon>
        <taxon>Thermoactinomycetaceae</taxon>
        <taxon>Melghirimyces</taxon>
    </lineage>
</organism>
<evidence type="ECO:0000313" key="8">
    <source>
        <dbReference type="EMBL" id="SMO88569.1"/>
    </source>
</evidence>
<dbReference type="GO" id="GO:0005886">
    <property type="term" value="C:plasma membrane"/>
    <property type="evidence" value="ECO:0007669"/>
    <property type="project" value="UniProtKB-SubCell"/>
</dbReference>
<feature type="transmembrane region" description="Helical" evidence="6">
    <location>
        <begin position="98"/>
        <end position="117"/>
    </location>
</feature>
<keyword evidence="4 6" id="KW-1133">Transmembrane helix</keyword>
<evidence type="ECO:0000256" key="3">
    <source>
        <dbReference type="ARBA" id="ARBA00022692"/>
    </source>
</evidence>
<protein>
    <submittedName>
        <fullName evidence="8">Uncharacterized membrane protein YgaE, UPF0421/DUF939 family</fullName>
    </submittedName>
</protein>
<gene>
    <name evidence="8" type="ORF">SAMN06264849_11152</name>
</gene>
<dbReference type="Proteomes" id="UP000315636">
    <property type="component" value="Unassembled WGS sequence"/>
</dbReference>
<dbReference type="PANTHER" id="PTHR40064">
    <property type="entry name" value="MEMBRANE PROTEIN-RELATED"/>
    <property type="match status" value="1"/>
</dbReference>
<dbReference type="InterPro" id="IPR052984">
    <property type="entry name" value="UPF0421"/>
</dbReference>
<dbReference type="Gene3D" id="1.20.120.940">
    <property type="entry name" value="Putative aromatic acid exporter, C-terminal domain"/>
    <property type="match status" value="1"/>
</dbReference>
<keyword evidence="3 6" id="KW-0812">Transmembrane</keyword>
<evidence type="ECO:0000259" key="7">
    <source>
        <dbReference type="Pfam" id="PF11728"/>
    </source>
</evidence>
<evidence type="ECO:0000256" key="6">
    <source>
        <dbReference type="SAM" id="Phobius"/>
    </source>
</evidence>
<evidence type="ECO:0000313" key="9">
    <source>
        <dbReference type="Proteomes" id="UP000315636"/>
    </source>
</evidence>
<feature type="transmembrane region" description="Helical" evidence="6">
    <location>
        <begin position="123"/>
        <end position="141"/>
    </location>
</feature>
<accession>A0A521EXD0</accession>
<feature type="transmembrane region" description="Helical" evidence="6">
    <location>
        <begin position="70"/>
        <end position="91"/>
    </location>
</feature>
<feature type="domain" description="Putative aromatic acid exporter C-terminal" evidence="7">
    <location>
        <begin position="148"/>
        <end position="309"/>
    </location>
</feature>
<proteinExistence type="predicted"/>
<reference evidence="8 9" key="1">
    <citation type="submission" date="2017-05" db="EMBL/GenBank/DDBJ databases">
        <authorList>
            <person name="Varghese N."/>
            <person name="Submissions S."/>
        </authorList>
    </citation>
    <scope>NUCLEOTIDE SEQUENCE [LARGE SCALE GENOMIC DNA]</scope>
    <source>
        <strain evidence="8 9">DSM 45474</strain>
    </source>
</reference>
<keyword evidence="9" id="KW-1185">Reference proteome</keyword>
<dbReference type="InterPro" id="IPR021062">
    <property type="entry name" value="ArAE_1_C"/>
</dbReference>
<sequence>MRIGFRTTKTVIAVLCSIFIAEALGLKLSTFAGIVATLLIQTTRRETLVAAVKLLAASFITLVISTLLLYFLGFHLFVIGLILLIIIPILTSTRTQRGVVLSTVVCIHLYTAGSVQWEVLVNELALLFVGMTVAITINLIYMPNRKDALDHIQVQLEREMASFLDQLALALEGENEDWDGGEILRIGSWIQEGKQLAVIHEDNYITQDDMLDLTYFERKEKQFSHMKYMLVLVSRVETEVVQGKMIAGLLRRLAQSLRERQETASEALILETESLRERFEAMDLPATREEFETRSALLQILHELKALIRKEVW</sequence>
<dbReference type="PANTHER" id="PTHR40064:SF1">
    <property type="entry name" value="MEMBRANE PROTEIN"/>
    <property type="match status" value="1"/>
</dbReference>
<evidence type="ECO:0000256" key="4">
    <source>
        <dbReference type="ARBA" id="ARBA00022989"/>
    </source>
</evidence>
<keyword evidence="2" id="KW-1003">Cell membrane</keyword>
<feature type="transmembrane region" description="Helical" evidence="6">
    <location>
        <begin position="12"/>
        <end position="40"/>
    </location>
</feature>
<dbReference type="InterPro" id="IPR038323">
    <property type="entry name" value="ArAE_1_C_sf"/>
</dbReference>
<evidence type="ECO:0000256" key="1">
    <source>
        <dbReference type="ARBA" id="ARBA00004651"/>
    </source>
</evidence>
<keyword evidence="5 6" id="KW-0472">Membrane</keyword>
<evidence type="ECO:0000256" key="5">
    <source>
        <dbReference type="ARBA" id="ARBA00023136"/>
    </source>
</evidence>
<dbReference type="InterPro" id="IPR010343">
    <property type="entry name" value="ArAE_1"/>
</dbReference>